<sequence length="215" mass="23948">MKRILFALLLSAGITSVSMAQSAQYEGAMTKQIAMLDDYNNFNPQKLQELANTFERIGAAEKTQWLPFYYAGYCNVMNAFLEKDQSKVDAIADKAAADIAIADTLSPKNDEVYVVKSLIASSRISVDPQSRGKQYGMEAANWQSEAAKINSENPRVYILQGQSLFYTPEQFGGSKTEAKKKFELALQKFSTFKPASSIAPHWGERQAQHLISQIK</sequence>
<evidence type="ECO:0000256" key="1">
    <source>
        <dbReference type="SAM" id="SignalP"/>
    </source>
</evidence>
<dbReference type="AlphaFoldDB" id="A0A6N8JH86"/>
<gene>
    <name evidence="2" type="ORF">GO495_23890</name>
</gene>
<dbReference type="OrthoDB" id="1150971at2"/>
<dbReference type="Proteomes" id="UP000468388">
    <property type="component" value="Unassembled WGS sequence"/>
</dbReference>
<dbReference type="RefSeq" id="WP_157302471.1">
    <property type="nucleotide sequence ID" value="NZ_BAAAZB010000021.1"/>
</dbReference>
<reference evidence="2 3" key="1">
    <citation type="submission" date="2019-12" db="EMBL/GenBank/DDBJ databases">
        <title>The draft genomic sequence of strain Chitinophaga oryziterrae JCM 16595.</title>
        <authorList>
            <person name="Zhang X."/>
        </authorList>
    </citation>
    <scope>NUCLEOTIDE SEQUENCE [LARGE SCALE GENOMIC DNA]</scope>
    <source>
        <strain evidence="2 3">JCM 16595</strain>
    </source>
</reference>
<proteinExistence type="predicted"/>
<keyword evidence="1" id="KW-0732">Signal</keyword>
<feature type="chain" id="PRO_5026698829" description="Tetratricopeptide repeat protein" evidence="1">
    <location>
        <begin position="21"/>
        <end position="215"/>
    </location>
</feature>
<accession>A0A6N8JH86</accession>
<evidence type="ECO:0008006" key="4">
    <source>
        <dbReference type="Google" id="ProtNLM"/>
    </source>
</evidence>
<evidence type="ECO:0000313" key="3">
    <source>
        <dbReference type="Proteomes" id="UP000468388"/>
    </source>
</evidence>
<feature type="signal peptide" evidence="1">
    <location>
        <begin position="1"/>
        <end position="20"/>
    </location>
</feature>
<protein>
    <recommendedName>
        <fullName evidence="4">Tetratricopeptide repeat protein</fullName>
    </recommendedName>
</protein>
<dbReference type="EMBL" id="WRXO01000008">
    <property type="protein sequence ID" value="MVT43658.1"/>
    <property type="molecule type" value="Genomic_DNA"/>
</dbReference>
<comment type="caution">
    <text evidence="2">The sequence shown here is derived from an EMBL/GenBank/DDBJ whole genome shotgun (WGS) entry which is preliminary data.</text>
</comment>
<evidence type="ECO:0000313" key="2">
    <source>
        <dbReference type="EMBL" id="MVT43658.1"/>
    </source>
</evidence>
<keyword evidence="3" id="KW-1185">Reference proteome</keyword>
<organism evidence="2 3">
    <name type="scientific">Chitinophaga oryziterrae</name>
    <dbReference type="NCBI Taxonomy" id="1031224"/>
    <lineage>
        <taxon>Bacteria</taxon>
        <taxon>Pseudomonadati</taxon>
        <taxon>Bacteroidota</taxon>
        <taxon>Chitinophagia</taxon>
        <taxon>Chitinophagales</taxon>
        <taxon>Chitinophagaceae</taxon>
        <taxon>Chitinophaga</taxon>
    </lineage>
</organism>
<name>A0A6N8JH86_9BACT</name>